<dbReference type="GO" id="GO:0004497">
    <property type="term" value="F:monooxygenase activity"/>
    <property type="evidence" value="ECO:0007669"/>
    <property type="project" value="UniProtKB-KW"/>
</dbReference>
<keyword evidence="5" id="KW-0503">Monooxygenase</keyword>
<dbReference type="InterPro" id="IPR050493">
    <property type="entry name" value="FAD-dep_Monooxygenase_BioMet"/>
</dbReference>
<evidence type="ECO:0000256" key="2">
    <source>
        <dbReference type="ARBA" id="ARBA00022630"/>
    </source>
</evidence>
<protein>
    <recommendedName>
        <fullName evidence="6">FAD-binding domain-containing protein</fullName>
    </recommendedName>
</protein>
<keyword evidence="8" id="KW-1185">Reference proteome</keyword>
<dbReference type="InterPro" id="IPR002938">
    <property type="entry name" value="FAD-bd"/>
</dbReference>
<name>W2S2I2_CYPE1</name>
<dbReference type="InParanoid" id="W2S2I2"/>
<dbReference type="PANTHER" id="PTHR13789">
    <property type="entry name" value="MONOOXYGENASE"/>
    <property type="match status" value="1"/>
</dbReference>
<dbReference type="AlphaFoldDB" id="W2S2I2"/>
<dbReference type="VEuPathDB" id="FungiDB:HMPREF1541_01963"/>
<dbReference type="EMBL" id="KB822718">
    <property type="protein sequence ID" value="ETN42805.1"/>
    <property type="molecule type" value="Genomic_DNA"/>
</dbReference>
<dbReference type="OrthoDB" id="16820at2759"/>
<evidence type="ECO:0000256" key="5">
    <source>
        <dbReference type="ARBA" id="ARBA00023033"/>
    </source>
</evidence>
<dbReference type="Proteomes" id="UP000030752">
    <property type="component" value="Unassembled WGS sequence"/>
</dbReference>
<evidence type="ECO:0000256" key="1">
    <source>
        <dbReference type="ARBA" id="ARBA00007992"/>
    </source>
</evidence>
<dbReference type="PANTHER" id="PTHR13789:SF309">
    <property type="entry name" value="PUTATIVE (AFU_ORTHOLOGUE AFUA_6G14510)-RELATED"/>
    <property type="match status" value="1"/>
</dbReference>
<dbReference type="RefSeq" id="XP_008714541.1">
    <property type="nucleotide sequence ID" value="XM_008716319.1"/>
</dbReference>
<dbReference type="GO" id="GO:0071949">
    <property type="term" value="F:FAD binding"/>
    <property type="evidence" value="ECO:0007669"/>
    <property type="project" value="InterPro"/>
</dbReference>
<dbReference type="SUPFAM" id="SSF51905">
    <property type="entry name" value="FAD/NAD(P)-binding domain"/>
    <property type="match status" value="1"/>
</dbReference>
<dbReference type="InterPro" id="IPR036188">
    <property type="entry name" value="FAD/NAD-bd_sf"/>
</dbReference>
<keyword evidence="3" id="KW-0274">FAD</keyword>
<evidence type="ECO:0000259" key="6">
    <source>
        <dbReference type="Pfam" id="PF01494"/>
    </source>
</evidence>
<comment type="similarity">
    <text evidence="1">Belongs to the paxM FAD-dependent monooxygenase family.</text>
</comment>
<keyword evidence="4" id="KW-0560">Oxidoreductase</keyword>
<dbReference type="Pfam" id="PF01494">
    <property type="entry name" value="FAD_binding_3"/>
    <property type="match status" value="1"/>
</dbReference>
<dbReference type="GeneID" id="19969302"/>
<dbReference type="HOGENOM" id="CLU_009665_18_0_1"/>
<dbReference type="eggNOG" id="KOG2614">
    <property type="taxonomic scope" value="Eukaryota"/>
</dbReference>
<keyword evidence="2" id="KW-0285">Flavoprotein</keyword>
<evidence type="ECO:0000313" key="8">
    <source>
        <dbReference type="Proteomes" id="UP000030752"/>
    </source>
</evidence>
<evidence type="ECO:0000256" key="4">
    <source>
        <dbReference type="ARBA" id="ARBA00023002"/>
    </source>
</evidence>
<dbReference type="Gene3D" id="3.50.50.60">
    <property type="entry name" value="FAD/NAD(P)-binding domain"/>
    <property type="match status" value="1"/>
</dbReference>
<feature type="domain" description="FAD-binding" evidence="6">
    <location>
        <begin position="399"/>
        <end position="442"/>
    </location>
</feature>
<reference evidence="7 8" key="1">
    <citation type="submission" date="2013-03" db="EMBL/GenBank/DDBJ databases">
        <title>The Genome Sequence of Phialophora europaea CBS 101466.</title>
        <authorList>
            <consortium name="The Broad Institute Genomics Platform"/>
            <person name="Cuomo C."/>
            <person name="de Hoog S."/>
            <person name="Gorbushina A."/>
            <person name="Walker B."/>
            <person name="Young S.K."/>
            <person name="Zeng Q."/>
            <person name="Gargeya S."/>
            <person name="Fitzgerald M."/>
            <person name="Haas B."/>
            <person name="Abouelleil A."/>
            <person name="Allen A.W."/>
            <person name="Alvarado L."/>
            <person name="Arachchi H.M."/>
            <person name="Berlin A.M."/>
            <person name="Chapman S.B."/>
            <person name="Gainer-Dewar J."/>
            <person name="Goldberg J."/>
            <person name="Griggs A."/>
            <person name="Gujja S."/>
            <person name="Hansen M."/>
            <person name="Howarth C."/>
            <person name="Imamovic A."/>
            <person name="Ireland A."/>
            <person name="Larimer J."/>
            <person name="McCowan C."/>
            <person name="Murphy C."/>
            <person name="Pearson M."/>
            <person name="Poon T.W."/>
            <person name="Priest M."/>
            <person name="Roberts A."/>
            <person name="Saif S."/>
            <person name="Shea T."/>
            <person name="Sisk P."/>
            <person name="Sykes S."/>
            <person name="Wortman J."/>
            <person name="Nusbaum C."/>
            <person name="Birren B."/>
        </authorList>
    </citation>
    <scope>NUCLEOTIDE SEQUENCE [LARGE SCALE GENOMIC DNA]</scope>
    <source>
        <strain evidence="7 8">CBS 101466</strain>
    </source>
</reference>
<accession>W2S2I2</accession>
<evidence type="ECO:0000256" key="3">
    <source>
        <dbReference type="ARBA" id="ARBA00022827"/>
    </source>
</evidence>
<evidence type="ECO:0000313" key="7">
    <source>
        <dbReference type="EMBL" id="ETN42805.1"/>
    </source>
</evidence>
<gene>
    <name evidence="7" type="ORF">HMPREF1541_01963</name>
</gene>
<organism evidence="7 8">
    <name type="scientific">Cyphellophora europaea (strain CBS 101466)</name>
    <name type="common">Phialophora europaea</name>
    <dbReference type="NCBI Taxonomy" id="1220924"/>
    <lineage>
        <taxon>Eukaryota</taxon>
        <taxon>Fungi</taxon>
        <taxon>Dikarya</taxon>
        <taxon>Ascomycota</taxon>
        <taxon>Pezizomycotina</taxon>
        <taxon>Eurotiomycetes</taxon>
        <taxon>Chaetothyriomycetidae</taxon>
        <taxon>Chaetothyriales</taxon>
        <taxon>Cyphellophoraceae</taxon>
        <taxon>Cyphellophora</taxon>
    </lineage>
</organism>
<dbReference type="PRINTS" id="PR00420">
    <property type="entry name" value="RNGMNOXGNASE"/>
</dbReference>
<sequence length="527" mass="57913">MKIIIIGAGIGGLSTYLALRKHLPSNERHEISIYEAHDVEHYLDLHGGNKGTTEASELPGATDDEPTFTPEAIAGAIGIARNGLEVLLRLDEDQHSESSIITQMLTKGHPASKWKLGSARGWQLAEARMASPASTEGGITSIMISRQEMWKILLRAVVQVGGEGAIRRAQVKKVVLPKHGQAARPKVVFEDEFPEEKADFVVGADGLRSVVRAAMFPKPDPAEEVQTPWSWSRWLLSWFHSTPMPTDYISPRYEGLVGVAGFVPSSVLTSAGQERGSMSITFGPNGFFGCGFFSTAPSSLASPLTLSTAESAPEPGSTAGWWSTFAADDPWPYHTRNDHGSRPKPQQDFDRDTALKDLLARHKHWKDPSVQAILRYAKDNTEKCLQGVWPTWTTPPLPTWTKGNVVLMGDAAHALQPSSGQGACQALEDAETLARFLGHFCARKEGGGNDEYIRRALTKYEQLRMPRVAEIYMRSQRMGKMKKDMGFVSEMLTYAVIKVMGMMHSSANERLVAYDLPAEVDQALNGR</sequence>
<proteinExistence type="inferred from homology"/>
<dbReference type="STRING" id="1220924.W2S2I2"/>